<reference evidence="1" key="2">
    <citation type="submission" date="2017-11" db="EMBL/GenBank/DDBJ databases">
        <authorList>
            <person name="Das S.K."/>
        </authorList>
    </citation>
    <scope>NUCLEOTIDE SEQUENCE</scope>
    <source>
        <strain evidence="1">S4-41</strain>
    </source>
</reference>
<dbReference type="PANTHER" id="PTHR37816">
    <property type="entry name" value="YALI0E33011P"/>
    <property type="match status" value="1"/>
</dbReference>
<evidence type="ECO:0000313" key="1">
    <source>
        <dbReference type="EMBL" id="MDH4574485.1"/>
    </source>
</evidence>
<dbReference type="PANTHER" id="PTHR37816:SF1">
    <property type="entry name" value="TOXIN"/>
    <property type="match status" value="1"/>
</dbReference>
<proteinExistence type="predicted"/>
<accession>A0ABT6IBM1</accession>
<dbReference type="InterPro" id="IPR027417">
    <property type="entry name" value="P-loop_NTPase"/>
</dbReference>
<sequence>MKINVVGTSGSGKSTLARKLASVLDVPHIQLDQLYWQADWQGTPDDEFFARLRRAMAASPDGWVIDGNFDRTRHIKWPEADIVIWLDLGFWRVLGQSVRRAIERIVTREELWPGTGNRESFRQTFLSRRSILLWSLGTWRQNRRRYLDAMIDPAYRHIRFVRLTHRHELATLVAALDQRNP</sequence>
<organism evidence="1 2">
    <name type="scientific">Salinicola acroporae</name>
    <dbReference type="NCBI Taxonomy" id="1541440"/>
    <lineage>
        <taxon>Bacteria</taxon>
        <taxon>Pseudomonadati</taxon>
        <taxon>Pseudomonadota</taxon>
        <taxon>Gammaproteobacteria</taxon>
        <taxon>Oceanospirillales</taxon>
        <taxon>Halomonadaceae</taxon>
        <taxon>Salinicola</taxon>
    </lineage>
</organism>
<comment type="caution">
    <text evidence="1">The sequence shown here is derived from an EMBL/GenBank/DDBJ whole genome shotgun (WGS) entry which is preliminary data.</text>
</comment>
<keyword evidence="2" id="KW-1185">Reference proteome</keyword>
<keyword evidence="1" id="KW-0418">Kinase</keyword>
<protein>
    <submittedName>
        <fullName evidence="1">Adenylate kinase</fullName>
    </submittedName>
</protein>
<dbReference type="InterPro" id="IPR052922">
    <property type="entry name" value="Cytidylate_Kinase-2"/>
</dbReference>
<evidence type="ECO:0000313" key="2">
    <source>
        <dbReference type="Proteomes" id="UP001162135"/>
    </source>
</evidence>
<dbReference type="Gene3D" id="3.40.50.300">
    <property type="entry name" value="P-loop containing nucleotide triphosphate hydrolases"/>
    <property type="match status" value="1"/>
</dbReference>
<keyword evidence="1" id="KW-0808">Transferase</keyword>
<reference evidence="1" key="1">
    <citation type="journal article" date="2015" name="Antonie Van Leeuwenhoek">
        <title>Comparative 16S rRNA signatures and multilocus sequence analysis for the genus Salinicola and description of Salinicola acroporae sp. nov., isolated from coral Acropora digitifera.</title>
        <authorList>
            <person name="Lepcha R.T."/>
            <person name="Poddar A."/>
            <person name="Schumann P."/>
            <person name="Das S.K."/>
        </authorList>
    </citation>
    <scope>NUCLEOTIDE SEQUENCE</scope>
    <source>
        <strain evidence="1">S4-41</strain>
    </source>
</reference>
<dbReference type="SUPFAM" id="SSF52540">
    <property type="entry name" value="P-loop containing nucleoside triphosphate hydrolases"/>
    <property type="match status" value="2"/>
</dbReference>
<dbReference type="EMBL" id="PGFS01000001">
    <property type="protein sequence ID" value="MDH4574485.1"/>
    <property type="molecule type" value="Genomic_DNA"/>
</dbReference>
<gene>
    <name evidence="1" type="ORF">CUR86_20060</name>
</gene>
<dbReference type="Proteomes" id="UP001162135">
    <property type="component" value="Unassembled WGS sequence"/>
</dbReference>
<name>A0ABT6IBM1_9GAMM</name>
<dbReference type="GO" id="GO:0016301">
    <property type="term" value="F:kinase activity"/>
    <property type="evidence" value="ECO:0007669"/>
    <property type="project" value="UniProtKB-KW"/>
</dbReference>